<accession>A0ACD5YVU9</accession>
<protein>
    <submittedName>
        <fullName evidence="1">Uncharacterized protein</fullName>
    </submittedName>
</protein>
<evidence type="ECO:0000313" key="2">
    <source>
        <dbReference type="Proteomes" id="UP001732700"/>
    </source>
</evidence>
<name>A0ACD5YVU9_AVESA</name>
<reference evidence="1" key="1">
    <citation type="submission" date="2021-05" db="EMBL/GenBank/DDBJ databases">
        <authorList>
            <person name="Scholz U."/>
            <person name="Mascher M."/>
            <person name="Fiebig A."/>
        </authorList>
    </citation>
    <scope>NUCLEOTIDE SEQUENCE [LARGE SCALE GENOMIC DNA]</scope>
</reference>
<organism evidence="1 2">
    <name type="scientific">Avena sativa</name>
    <name type="common">Oat</name>
    <dbReference type="NCBI Taxonomy" id="4498"/>
    <lineage>
        <taxon>Eukaryota</taxon>
        <taxon>Viridiplantae</taxon>
        <taxon>Streptophyta</taxon>
        <taxon>Embryophyta</taxon>
        <taxon>Tracheophyta</taxon>
        <taxon>Spermatophyta</taxon>
        <taxon>Magnoliopsida</taxon>
        <taxon>Liliopsida</taxon>
        <taxon>Poales</taxon>
        <taxon>Poaceae</taxon>
        <taxon>BOP clade</taxon>
        <taxon>Pooideae</taxon>
        <taxon>Poodae</taxon>
        <taxon>Poeae</taxon>
        <taxon>Poeae Chloroplast Group 1 (Aveneae type)</taxon>
        <taxon>Aveninae</taxon>
        <taxon>Avena</taxon>
    </lineage>
</organism>
<evidence type="ECO:0000313" key="1">
    <source>
        <dbReference type="EnsemblPlants" id="AVESA.00010b.r2.6AG1036240.1.CDS"/>
    </source>
</evidence>
<proteinExistence type="predicted"/>
<reference evidence="1" key="2">
    <citation type="submission" date="2025-09" db="UniProtKB">
        <authorList>
            <consortium name="EnsemblPlants"/>
        </authorList>
    </citation>
    <scope>IDENTIFICATION</scope>
</reference>
<keyword evidence="2" id="KW-1185">Reference proteome</keyword>
<sequence>MKGSLCHELQTGLPAADVWEVYGSLLLGQLITHLLPDILSKVEVVDGDGGVGTVLLYTFPPGIVGLSYQREKFIKVDHENFVKEALIVEGGFLDLGFLSYLLRFEIINADQGSIIRSTVEYEVGDDGADTASLASTSILACVAEAITKHIKVQKSAEQTPKQAS</sequence>
<dbReference type="Proteomes" id="UP001732700">
    <property type="component" value="Chromosome 6A"/>
</dbReference>
<dbReference type="EnsemblPlants" id="AVESA.00010b.r2.6AG1036240.1">
    <property type="protein sequence ID" value="AVESA.00010b.r2.6AG1036240.1.CDS"/>
    <property type="gene ID" value="AVESA.00010b.r2.6AG1036240"/>
</dbReference>